<dbReference type="Proteomes" id="UP000531216">
    <property type="component" value="Unassembled WGS sequence"/>
</dbReference>
<keyword evidence="1" id="KW-0472">Membrane</keyword>
<keyword evidence="1" id="KW-1133">Transmembrane helix</keyword>
<gene>
    <name evidence="2" type="ORF">GGR05_003883</name>
</gene>
<proteinExistence type="predicted"/>
<keyword evidence="3" id="KW-1185">Reference proteome</keyword>
<comment type="caution">
    <text evidence="2">The sequence shown here is derived from an EMBL/GenBank/DDBJ whole genome shotgun (WGS) entry which is preliminary data.</text>
</comment>
<keyword evidence="1" id="KW-0812">Transmembrane</keyword>
<evidence type="ECO:0000313" key="3">
    <source>
        <dbReference type="Proteomes" id="UP000531216"/>
    </source>
</evidence>
<dbReference type="EMBL" id="JACIDO010000011">
    <property type="protein sequence ID" value="MBB3937715.1"/>
    <property type="molecule type" value="Genomic_DNA"/>
</dbReference>
<name>A0A7W6BWL8_9HYPH</name>
<dbReference type="AlphaFoldDB" id="A0A7W6BWL8"/>
<protein>
    <submittedName>
        <fullName evidence="2">Uncharacterized protein</fullName>
    </submittedName>
</protein>
<reference evidence="2 3" key="1">
    <citation type="submission" date="2020-08" db="EMBL/GenBank/DDBJ databases">
        <title>Genomic Encyclopedia of Type Strains, Phase IV (KMG-IV): sequencing the most valuable type-strain genomes for metagenomic binning, comparative biology and taxonomic classification.</title>
        <authorList>
            <person name="Goeker M."/>
        </authorList>
    </citation>
    <scope>NUCLEOTIDE SEQUENCE [LARGE SCALE GENOMIC DNA]</scope>
    <source>
        <strain evidence="2 3">DSM 25024</strain>
    </source>
</reference>
<organism evidence="2 3">
    <name type="scientific">Aureimonas phyllosphaerae</name>
    <dbReference type="NCBI Taxonomy" id="1166078"/>
    <lineage>
        <taxon>Bacteria</taxon>
        <taxon>Pseudomonadati</taxon>
        <taxon>Pseudomonadota</taxon>
        <taxon>Alphaproteobacteria</taxon>
        <taxon>Hyphomicrobiales</taxon>
        <taxon>Aurantimonadaceae</taxon>
        <taxon>Aureimonas</taxon>
    </lineage>
</organism>
<evidence type="ECO:0000313" key="2">
    <source>
        <dbReference type="EMBL" id="MBB3937715.1"/>
    </source>
</evidence>
<evidence type="ECO:0000256" key="1">
    <source>
        <dbReference type="SAM" id="Phobius"/>
    </source>
</evidence>
<accession>A0A7W6BWL8</accession>
<feature type="transmembrane region" description="Helical" evidence="1">
    <location>
        <begin position="6"/>
        <end position="30"/>
    </location>
</feature>
<sequence>MKDLTIPQIMLATTGSVLILVGLAILLSLYV</sequence>